<evidence type="ECO:0000313" key="2">
    <source>
        <dbReference type="Proteomes" id="UP000031501"/>
    </source>
</evidence>
<protein>
    <submittedName>
        <fullName evidence="1">DUF2993 domain-containing protein</fullName>
    </submittedName>
</protein>
<dbReference type="STRING" id="1355015.LK06_029260"/>
<proteinExistence type="predicted"/>
<name>A0A221P600_9ACTN</name>
<dbReference type="Proteomes" id="UP000031501">
    <property type="component" value="Chromosome"/>
</dbReference>
<keyword evidence="2" id="KW-1185">Reference proteome</keyword>
<dbReference type="InterPro" id="IPR021373">
    <property type="entry name" value="DUF2993"/>
</dbReference>
<sequence length="256" mass="26071">MIAPPARPTDRFGASDHVTRYRRNRIRVLAAITAALAALTGATDLLVEHRAEERIVTQASRRLKPEGTVRADLTTPLAGLRTLGGEVGDVEVSAKGVRRQHAVMDVSVRLKDVTTDGNSAGGTGTATIGYDQVTRRLGALGNGLTAAAQGGDLTLSGSVGRLGLPVTVRAKLTTTPDTFTITPTTVNVLGRTMAVDDIAALPAASGLRDQLEPRTVAVTGLPHGVALTSAHAAGNGLVLAFSIAPGPTPGAAGGAV</sequence>
<accession>A0A221P600</accession>
<organism evidence="1 2">
    <name type="scientific">Streptomyces pluripotens</name>
    <dbReference type="NCBI Taxonomy" id="1355015"/>
    <lineage>
        <taxon>Bacteria</taxon>
        <taxon>Bacillati</taxon>
        <taxon>Actinomycetota</taxon>
        <taxon>Actinomycetes</taxon>
        <taxon>Kitasatosporales</taxon>
        <taxon>Streptomycetaceae</taxon>
        <taxon>Streptomyces</taxon>
    </lineage>
</organism>
<evidence type="ECO:0000313" key="1">
    <source>
        <dbReference type="EMBL" id="ASN27637.1"/>
    </source>
</evidence>
<dbReference type="AlphaFoldDB" id="A0A221P600"/>
<reference evidence="1 2" key="1">
    <citation type="submission" date="2017-07" db="EMBL/GenBank/DDBJ databases">
        <title>Genome sequence of Streptomyces pluripotens MUSC 137T.</title>
        <authorList>
            <person name="Ser H.-L."/>
            <person name="Lee L.-H."/>
        </authorList>
    </citation>
    <scope>NUCLEOTIDE SEQUENCE [LARGE SCALE GENOMIC DNA]</scope>
    <source>
        <strain evidence="1 2">MUSC 137</strain>
    </source>
</reference>
<dbReference type="Pfam" id="PF11209">
    <property type="entry name" value="LmeA"/>
    <property type="match status" value="1"/>
</dbReference>
<gene>
    <name evidence="1" type="ORF">LK07_30430</name>
</gene>
<dbReference type="EMBL" id="CP022433">
    <property type="protein sequence ID" value="ASN27637.1"/>
    <property type="molecule type" value="Genomic_DNA"/>
</dbReference>
<dbReference type="KEGG" id="splu:LK06_029260"/>